<evidence type="ECO:0000259" key="1">
    <source>
        <dbReference type="Pfam" id="PF00931"/>
    </source>
</evidence>
<evidence type="ECO:0000313" key="3">
    <source>
        <dbReference type="Proteomes" id="UP000660745"/>
    </source>
</evidence>
<dbReference type="Proteomes" id="UP000660745">
    <property type="component" value="Unassembled WGS sequence"/>
</dbReference>
<dbReference type="InterPro" id="IPR011990">
    <property type="entry name" value="TPR-like_helical_dom_sf"/>
</dbReference>
<dbReference type="InterPro" id="IPR027417">
    <property type="entry name" value="P-loop_NTPase"/>
</dbReference>
<dbReference type="SUPFAM" id="SSF52540">
    <property type="entry name" value="P-loop containing nucleoside triphosphate hydrolases"/>
    <property type="match status" value="1"/>
</dbReference>
<proteinExistence type="predicted"/>
<evidence type="ECO:0000313" key="2">
    <source>
        <dbReference type="EMBL" id="GGP14158.1"/>
    </source>
</evidence>
<reference evidence="2" key="1">
    <citation type="journal article" date="2014" name="Int. J. Syst. Evol. Microbiol.">
        <title>Complete genome sequence of Corynebacterium casei LMG S-19264T (=DSM 44701T), isolated from a smear-ripened cheese.</title>
        <authorList>
            <consortium name="US DOE Joint Genome Institute (JGI-PGF)"/>
            <person name="Walter F."/>
            <person name="Albersmeier A."/>
            <person name="Kalinowski J."/>
            <person name="Ruckert C."/>
        </authorList>
    </citation>
    <scope>NUCLEOTIDE SEQUENCE</scope>
    <source>
        <strain evidence="2">CGMCC 4.7430</strain>
    </source>
</reference>
<dbReference type="EMBL" id="BMNK01000015">
    <property type="protein sequence ID" value="GGP14158.1"/>
    <property type="molecule type" value="Genomic_DNA"/>
</dbReference>
<organism evidence="2 3">
    <name type="scientific">Nonomuraea glycinis</name>
    <dbReference type="NCBI Taxonomy" id="2047744"/>
    <lineage>
        <taxon>Bacteria</taxon>
        <taxon>Bacillati</taxon>
        <taxon>Actinomycetota</taxon>
        <taxon>Actinomycetes</taxon>
        <taxon>Streptosporangiales</taxon>
        <taxon>Streptosporangiaceae</taxon>
        <taxon>Nonomuraea</taxon>
    </lineage>
</organism>
<sequence>MNAVPGQPRQARTRPQPDICMDATASDQGRVYQAGRDQTVNQTTVLPGEALRPVTEVAAPPRLVNAPRHTGVFVGRGDELTELEAALRGGGEVVVAAVHGLGGVGKSTLAARYARAHAARGDGTGLNPVWWITADSSAAVEAGLAALTVALQPELTTALPLEALAERATAWLAAHDGWLLVLDNVVDPADVAPLLERTMAGQVLVTSRLSEGWHRLGAQRVLRLDVLGEREAIELLISIATHALPAFLDHSGNVPDTLDGAVELVRELGWLPLAIEQVGAYLHQNRLSPRTYLSLLAEHPAVMYDHAARGSDSERTIARIWRLTLDQLTEVSLAGLVLRLLAWYGAESIPRILLDGLAVCAPDLQQALGSLAAYNMISLDGTGITVHRLVQAVARTADAADPHRQSGDINTGREQATTLLDRTLPDWPVHPDDWSTWRTFLPHITALADHTPPAADTQDTAHLLKEAGLFLGNQGAVVTAIDWLQRATSAYQRVLGDRHPDTLTSRNDLAGVYREAWDLGRAIPLYEATLADRERVLGDSHPDTLISRNDLASAYEAAGDLDLAIPLYERTLANRERVLSIDHPAILTSRNNLAGAYQAAGDLGKAISLFEVTLAECVRILGGDDRDALATCGNLAGAYWKAGDLGRAISLFETALAGQERVLGDSHPDTLRSRINLASVYQEAGDLGRAISLFESALADCERVLNDEHPITLTSRNNLAGAYETAGDLGRAILLYERTLADCERVLGADHPTTRTVQANLAAALR</sequence>
<dbReference type="PRINTS" id="PR00364">
    <property type="entry name" value="DISEASERSIST"/>
</dbReference>
<keyword evidence="3" id="KW-1185">Reference proteome</keyword>
<dbReference type="Pfam" id="PF13424">
    <property type="entry name" value="TPR_12"/>
    <property type="match status" value="2"/>
</dbReference>
<dbReference type="PANTHER" id="PTHR46082:SF6">
    <property type="entry name" value="AAA+ ATPASE DOMAIN-CONTAINING PROTEIN-RELATED"/>
    <property type="match status" value="1"/>
</dbReference>
<dbReference type="SUPFAM" id="SSF48452">
    <property type="entry name" value="TPR-like"/>
    <property type="match status" value="3"/>
</dbReference>
<name>A0A918ACC0_9ACTN</name>
<dbReference type="Pfam" id="PF00931">
    <property type="entry name" value="NB-ARC"/>
    <property type="match status" value="1"/>
</dbReference>
<dbReference type="Gene3D" id="3.40.50.300">
    <property type="entry name" value="P-loop containing nucleotide triphosphate hydrolases"/>
    <property type="match status" value="1"/>
</dbReference>
<accession>A0A918ACC0</accession>
<dbReference type="AlphaFoldDB" id="A0A918ACC0"/>
<dbReference type="InterPro" id="IPR019734">
    <property type="entry name" value="TPR_rpt"/>
</dbReference>
<comment type="caution">
    <text evidence="2">The sequence shown here is derived from an EMBL/GenBank/DDBJ whole genome shotgun (WGS) entry which is preliminary data.</text>
</comment>
<dbReference type="InterPro" id="IPR053137">
    <property type="entry name" value="NLR-like"/>
</dbReference>
<dbReference type="SMART" id="SM00028">
    <property type="entry name" value="TPR"/>
    <property type="match status" value="3"/>
</dbReference>
<gene>
    <name evidence="2" type="ORF">GCM10012278_68830</name>
</gene>
<dbReference type="InterPro" id="IPR002182">
    <property type="entry name" value="NB-ARC"/>
</dbReference>
<dbReference type="PANTHER" id="PTHR46082">
    <property type="entry name" value="ATP/GTP-BINDING PROTEIN-RELATED"/>
    <property type="match status" value="1"/>
</dbReference>
<dbReference type="Gene3D" id="1.25.40.10">
    <property type="entry name" value="Tetratricopeptide repeat domain"/>
    <property type="match status" value="2"/>
</dbReference>
<protein>
    <submittedName>
        <fullName evidence="2">Tetratricopeptide repeat protein</fullName>
    </submittedName>
</protein>
<feature type="domain" description="NB-ARC" evidence="1">
    <location>
        <begin position="81"/>
        <end position="242"/>
    </location>
</feature>
<dbReference type="GO" id="GO:0043531">
    <property type="term" value="F:ADP binding"/>
    <property type="evidence" value="ECO:0007669"/>
    <property type="project" value="InterPro"/>
</dbReference>
<dbReference type="Pfam" id="PF13374">
    <property type="entry name" value="TPR_10"/>
    <property type="match status" value="3"/>
</dbReference>
<reference evidence="2" key="2">
    <citation type="submission" date="2020-09" db="EMBL/GenBank/DDBJ databases">
        <authorList>
            <person name="Sun Q."/>
            <person name="Zhou Y."/>
        </authorList>
    </citation>
    <scope>NUCLEOTIDE SEQUENCE</scope>
    <source>
        <strain evidence="2">CGMCC 4.7430</strain>
    </source>
</reference>